<dbReference type="KEGG" id="dpg:DESPIGER_1909"/>
<dbReference type="EMBL" id="LT630450">
    <property type="protein sequence ID" value="SFV73738.1"/>
    <property type="molecule type" value="Genomic_DNA"/>
</dbReference>
<evidence type="ECO:0000313" key="2">
    <source>
        <dbReference type="EMBL" id="SFV73738.1"/>
    </source>
</evidence>
<sequence>MHWSVLHGSVWPAAVLGPQVACTARGGGRHEGAGPRQQRRPLPKKHAGLSASP</sequence>
<feature type="region of interest" description="Disordered" evidence="1">
    <location>
        <begin position="23"/>
        <end position="53"/>
    </location>
</feature>
<dbReference type="Proteomes" id="UP000186323">
    <property type="component" value="Chromosome I"/>
</dbReference>
<reference evidence="3" key="1">
    <citation type="submission" date="2016-10" db="EMBL/GenBank/DDBJ databases">
        <authorList>
            <person name="Wegmann U."/>
        </authorList>
    </citation>
    <scope>NUCLEOTIDE SEQUENCE [LARGE SCALE GENOMIC DNA]</scope>
</reference>
<name>A0A1K1LGB3_9BACT</name>
<organism evidence="2 3">
    <name type="scientific">Desulfovibrio piger</name>
    <dbReference type="NCBI Taxonomy" id="901"/>
    <lineage>
        <taxon>Bacteria</taxon>
        <taxon>Pseudomonadati</taxon>
        <taxon>Thermodesulfobacteriota</taxon>
        <taxon>Desulfovibrionia</taxon>
        <taxon>Desulfovibrionales</taxon>
        <taxon>Desulfovibrionaceae</taxon>
        <taxon>Desulfovibrio</taxon>
    </lineage>
</organism>
<evidence type="ECO:0000256" key="1">
    <source>
        <dbReference type="SAM" id="MobiDB-lite"/>
    </source>
</evidence>
<dbReference type="AlphaFoldDB" id="A0A1K1LGB3"/>
<feature type="compositionally biased region" description="Basic residues" evidence="1">
    <location>
        <begin position="37"/>
        <end position="47"/>
    </location>
</feature>
<accession>A0A1K1LGB3</accession>
<evidence type="ECO:0000313" key="3">
    <source>
        <dbReference type="Proteomes" id="UP000186323"/>
    </source>
</evidence>
<keyword evidence="3" id="KW-1185">Reference proteome</keyword>
<proteinExistence type="predicted"/>
<gene>
    <name evidence="2" type="ORF">DESPIGER_1909</name>
</gene>
<protein>
    <submittedName>
        <fullName evidence="2">Uncharacterized protein</fullName>
    </submittedName>
</protein>